<dbReference type="Gene3D" id="3.30.1350.20">
    <property type="entry name" value="Bacteriophage PHI-29 conector. Domain 3"/>
    <property type="match status" value="1"/>
</dbReference>
<dbReference type="KEGG" id="vg:26625162"/>
<name>A0A0N9SK16_9CAUD</name>
<keyword evidence="2" id="KW-1185">Reference proteome</keyword>
<dbReference type="RefSeq" id="YP_009198020.1">
    <property type="nucleotide sequence ID" value="NC_028789.1"/>
</dbReference>
<dbReference type="SUPFAM" id="SSF56826">
    <property type="entry name" value="Upper collar protein gp10 (connector protein)"/>
    <property type="match status" value="1"/>
</dbReference>
<protein>
    <submittedName>
        <fullName evidence="1">Upper collar protein</fullName>
    </submittedName>
</protein>
<dbReference type="Gene3D" id="1.10.246.30">
    <property type="match status" value="1"/>
</dbReference>
<dbReference type="InterPro" id="IPR008016">
    <property type="entry name" value="Gp10"/>
</dbReference>
<dbReference type="InterPro" id="IPR036199">
    <property type="entry name" value="Gp10_sf"/>
</dbReference>
<dbReference type="Gene3D" id="2.40.500.10">
    <property type="entry name" value="Upper collar protein gp10 (connector protein)"/>
    <property type="match status" value="1"/>
</dbReference>
<gene>
    <name evidence="1" type="ORF">VMY22_15</name>
</gene>
<dbReference type="Pfam" id="PF05352">
    <property type="entry name" value="Phage_connector"/>
    <property type="match status" value="1"/>
</dbReference>
<dbReference type="Proteomes" id="UP000201978">
    <property type="component" value="Segment"/>
</dbReference>
<dbReference type="OrthoDB" id="4901at10239"/>
<reference evidence="1 2" key="1">
    <citation type="journal article" date="2016" name="Virus Genes">
        <title>Complete genome sequence of the cold-active bacteriophage VMY22 from Bacillus cereus.</title>
        <authorList>
            <person name="Qin K."/>
            <person name="Cheng B."/>
            <person name="Zhang S."/>
            <person name="Wang N."/>
            <person name="Fang Y."/>
            <person name="Zhang Q."/>
            <person name="Kuang A."/>
            <person name="Lin L."/>
            <person name="Ji X."/>
            <person name="Wei Y."/>
        </authorList>
    </citation>
    <scope>NUCLEOTIDE SEQUENCE [LARGE SCALE GENOMIC DNA]</scope>
</reference>
<proteinExistence type="predicted"/>
<accession>A0A0N9SK16</accession>
<sequence>MAKSRNRYKNPNQIMNSDGNRYYFHYQRYLFSLAFQLFEWEGLPDSVNPRYLEMSLHTHGQVAFYKDPKLGYIVTQGTPSGEVDHYMLSKYYQATSVSYNKSFRLYNYTDMKYPNMGILIRNNDYQFPSTPSLEIFAKDLAEQKEIIRINNNAQKTPFFIASNDNTLLSMKNIYNQLEGNAPAIFVNENFDLSAIQVFHTPAPYVGDKMNVQKNATWNEVMTFLSIDNANQEKKERMITSEAEANSGQVKASGNIYLKSREEACKRINEYHPELNVSVRLRDEYVKQFQNNISKNEGVDFASSDRTTL</sequence>
<dbReference type="GeneID" id="26625162"/>
<evidence type="ECO:0000313" key="2">
    <source>
        <dbReference type="Proteomes" id="UP000201978"/>
    </source>
</evidence>
<organism evidence="1 2">
    <name type="scientific">Bacillus phage VMY22</name>
    <dbReference type="NCBI Taxonomy" id="1734382"/>
    <lineage>
        <taxon>Viruses</taxon>
        <taxon>Duplodnaviria</taxon>
        <taxon>Heunggongvirae</taxon>
        <taxon>Uroviricota</taxon>
        <taxon>Caudoviricetes</taxon>
        <taxon>Salasmaviridae</taxon>
        <taxon>Mingyongvirus</taxon>
        <taxon>Mingyongvirus VMY22</taxon>
    </lineage>
</organism>
<dbReference type="EMBL" id="KT780304">
    <property type="protein sequence ID" value="ALH46480.1"/>
    <property type="molecule type" value="Genomic_DNA"/>
</dbReference>
<evidence type="ECO:0000313" key="1">
    <source>
        <dbReference type="EMBL" id="ALH46480.1"/>
    </source>
</evidence>